<comment type="caution">
    <text evidence="1">The sequence shown here is derived from an EMBL/GenBank/DDBJ whole genome shotgun (WGS) entry which is preliminary data.</text>
</comment>
<reference evidence="1 2" key="1">
    <citation type="submission" date="2017-12" db="EMBL/GenBank/DDBJ databases">
        <title>Hemimetabolous genomes reveal molecular basis of termite eusociality.</title>
        <authorList>
            <person name="Harrison M.C."/>
            <person name="Jongepier E."/>
            <person name="Robertson H.M."/>
            <person name="Arning N."/>
            <person name="Bitard-Feildel T."/>
            <person name="Chao H."/>
            <person name="Childers C.P."/>
            <person name="Dinh H."/>
            <person name="Doddapaneni H."/>
            <person name="Dugan S."/>
            <person name="Gowin J."/>
            <person name="Greiner C."/>
            <person name="Han Y."/>
            <person name="Hu H."/>
            <person name="Hughes D.S.T."/>
            <person name="Huylmans A.-K."/>
            <person name="Kemena C."/>
            <person name="Kremer L.P.M."/>
            <person name="Lee S.L."/>
            <person name="Lopez-Ezquerra A."/>
            <person name="Mallet L."/>
            <person name="Monroy-Kuhn J.M."/>
            <person name="Moser A."/>
            <person name="Murali S.C."/>
            <person name="Muzny D.M."/>
            <person name="Otani S."/>
            <person name="Piulachs M.-D."/>
            <person name="Poelchau M."/>
            <person name="Qu J."/>
            <person name="Schaub F."/>
            <person name="Wada-Katsumata A."/>
            <person name="Worley K.C."/>
            <person name="Xie Q."/>
            <person name="Ylla G."/>
            <person name="Poulsen M."/>
            <person name="Gibbs R.A."/>
            <person name="Schal C."/>
            <person name="Richards S."/>
            <person name="Belles X."/>
            <person name="Korb J."/>
            <person name="Bornberg-Bauer E."/>
        </authorList>
    </citation>
    <scope>NUCLEOTIDE SEQUENCE [LARGE SCALE GENOMIC DNA]</scope>
    <source>
        <tissue evidence="1">Whole body</tissue>
    </source>
</reference>
<evidence type="ECO:0008006" key="3">
    <source>
        <dbReference type="Google" id="ProtNLM"/>
    </source>
</evidence>
<accession>A0A2J7Q493</accession>
<dbReference type="STRING" id="105785.A0A2J7Q493"/>
<protein>
    <recommendedName>
        <fullName evidence="3">Endonuclease/exonuclease/phosphatase domain-containing protein</fullName>
    </recommendedName>
</protein>
<evidence type="ECO:0000313" key="1">
    <source>
        <dbReference type="EMBL" id="PNF23403.1"/>
    </source>
</evidence>
<gene>
    <name evidence="1" type="ORF">B7P43_G12243</name>
</gene>
<dbReference type="EMBL" id="NEVH01018386">
    <property type="protein sequence ID" value="PNF23403.1"/>
    <property type="molecule type" value="Genomic_DNA"/>
</dbReference>
<dbReference type="AlphaFoldDB" id="A0A2J7Q493"/>
<evidence type="ECO:0000313" key="2">
    <source>
        <dbReference type="Proteomes" id="UP000235965"/>
    </source>
</evidence>
<organism evidence="1 2">
    <name type="scientific">Cryptotermes secundus</name>
    <dbReference type="NCBI Taxonomy" id="105785"/>
    <lineage>
        <taxon>Eukaryota</taxon>
        <taxon>Metazoa</taxon>
        <taxon>Ecdysozoa</taxon>
        <taxon>Arthropoda</taxon>
        <taxon>Hexapoda</taxon>
        <taxon>Insecta</taxon>
        <taxon>Pterygota</taxon>
        <taxon>Neoptera</taxon>
        <taxon>Polyneoptera</taxon>
        <taxon>Dictyoptera</taxon>
        <taxon>Blattodea</taxon>
        <taxon>Blattoidea</taxon>
        <taxon>Termitoidae</taxon>
        <taxon>Kalotermitidae</taxon>
        <taxon>Cryptotermitinae</taxon>
        <taxon>Cryptotermes</taxon>
    </lineage>
</organism>
<dbReference type="SUPFAM" id="SSF56219">
    <property type="entry name" value="DNase I-like"/>
    <property type="match status" value="1"/>
</dbReference>
<sequence>MNVHAPTEDKIDDVKDRFYEELEHLFDKFPKYRMKILLGDFNAKVGREDISKPTIRNESLHEIGNDNGVGVVNFATSKNLTVKSTMFPHRNLHKITCTSPDGMIHNQIYHILIDRRRHSSIPDVRSFRAEDCDTDHYLMVAKVRERLAVSKRTTHRVKMEMFSLKKLNEVEDKEQYCVEISNLFTALENLETEVDVNKAWETIRGNTKMSAKESRLL</sequence>
<name>A0A2J7Q493_9NEOP</name>
<dbReference type="Proteomes" id="UP000235965">
    <property type="component" value="Unassembled WGS sequence"/>
</dbReference>
<dbReference type="InParanoid" id="A0A2J7Q493"/>
<dbReference type="InterPro" id="IPR036691">
    <property type="entry name" value="Endo/exonu/phosph_ase_sf"/>
</dbReference>
<dbReference type="Gene3D" id="3.60.10.10">
    <property type="entry name" value="Endonuclease/exonuclease/phosphatase"/>
    <property type="match status" value="1"/>
</dbReference>
<proteinExistence type="predicted"/>
<keyword evidence="2" id="KW-1185">Reference proteome</keyword>